<dbReference type="AlphaFoldDB" id="A0A0F9H480"/>
<keyword evidence="1" id="KW-0812">Transmembrane</keyword>
<comment type="caution">
    <text evidence="2">The sequence shown here is derived from an EMBL/GenBank/DDBJ whole genome shotgun (WGS) entry which is preliminary data.</text>
</comment>
<gene>
    <name evidence="2" type="ORF">LCGC14_1750140</name>
</gene>
<evidence type="ECO:0000313" key="2">
    <source>
        <dbReference type="EMBL" id="KKM05830.1"/>
    </source>
</evidence>
<name>A0A0F9H480_9ZZZZ</name>
<feature type="transmembrane region" description="Helical" evidence="1">
    <location>
        <begin position="73"/>
        <end position="92"/>
    </location>
</feature>
<organism evidence="2">
    <name type="scientific">marine sediment metagenome</name>
    <dbReference type="NCBI Taxonomy" id="412755"/>
    <lineage>
        <taxon>unclassified sequences</taxon>
        <taxon>metagenomes</taxon>
        <taxon>ecological metagenomes</taxon>
    </lineage>
</organism>
<dbReference type="EMBL" id="LAZR01016132">
    <property type="protein sequence ID" value="KKM05830.1"/>
    <property type="molecule type" value="Genomic_DNA"/>
</dbReference>
<accession>A0A0F9H480</accession>
<evidence type="ECO:0000256" key="1">
    <source>
        <dbReference type="SAM" id="Phobius"/>
    </source>
</evidence>
<keyword evidence="1" id="KW-1133">Transmembrane helix</keyword>
<reference evidence="2" key="1">
    <citation type="journal article" date="2015" name="Nature">
        <title>Complex archaea that bridge the gap between prokaryotes and eukaryotes.</title>
        <authorList>
            <person name="Spang A."/>
            <person name="Saw J.H."/>
            <person name="Jorgensen S.L."/>
            <person name="Zaremba-Niedzwiedzka K."/>
            <person name="Martijn J."/>
            <person name="Lind A.E."/>
            <person name="van Eijk R."/>
            <person name="Schleper C."/>
            <person name="Guy L."/>
            <person name="Ettema T.J."/>
        </authorList>
    </citation>
    <scope>NUCLEOTIDE SEQUENCE</scope>
</reference>
<keyword evidence="1" id="KW-0472">Membrane</keyword>
<evidence type="ECO:0008006" key="3">
    <source>
        <dbReference type="Google" id="ProtNLM"/>
    </source>
</evidence>
<proteinExistence type="predicted"/>
<protein>
    <recommendedName>
        <fullName evidence="3">LITAF domain-containing protein</fullName>
    </recommendedName>
</protein>
<sequence>MHIGRSIKKWKKSILIPLNSKTNYTLISLSYILGIKLESVNILRKAKRTVFCETCECEVVLGRKSFEHQYHELLCFLVILTLGVGFIIYYLLKYNKKPNTCPNCESVFDLKNLPSEATI</sequence>